<feature type="compositionally biased region" description="Polar residues" evidence="1">
    <location>
        <begin position="142"/>
        <end position="159"/>
    </location>
</feature>
<feature type="region of interest" description="Disordered" evidence="1">
    <location>
        <begin position="121"/>
        <end position="194"/>
    </location>
</feature>
<comment type="caution">
    <text evidence="2">The sequence shown here is derived from an EMBL/GenBank/DDBJ whole genome shotgun (WGS) entry which is preliminary data.</text>
</comment>
<proteinExistence type="predicted"/>
<dbReference type="EMBL" id="JAUCMV010000004">
    <property type="protein sequence ID" value="KAK0406665.1"/>
    <property type="molecule type" value="Genomic_DNA"/>
</dbReference>
<keyword evidence="3" id="KW-1185">Reference proteome</keyword>
<feature type="compositionally biased region" description="Pro residues" evidence="1">
    <location>
        <begin position="171"/>
        <end position="186"/>
    </location>
</feature>
<evidence type="ECO:0000313" key="2">
    <source>
        <dbReference type="EMBL" id="KAK0406665.1"/>
    </source>
</evidence>
<sequence>MAAITKNTVEKTNTEELHHCTCAFCPTSEVVKKVDTLKKLADMQKDRGLLDKALEANHNALLLCKDRSNPKLKELQDQKQSIIFKKVHESIERIESGKSGCCIGLNATTVKKAIGHHHHLHGHTCTPAASVNQRRQPLRSGSAPNTSNPSPKSSVTDNSRPCCSCCSAATSPPPTACKVPSPPPTSTIPDPINNNNNNEVVTAGMEGTKIGVEHLCCEKHVNEACYEYCVAFARGMKRQNVNYRFLNEDEMTEPQTPAPEDEYRLLSREEFMKRRLSDWTCDSCHGSETSFTSDLYGEEDEYDDESTQSQESTYCPCCRSDNESGANSCVDFRAPSLFRSLENRLYHDMARDLRSVVKAYKCNKRVLDCHKYNEDLEACRLRNFAEFMKTNMKKAEKLKIRSGVRKLYDQVQACERQRESVLKAFQSTRKTMKRGRQSLQDTNKSLKVDLQSRERTQIKLGETSKEKTNVLRKIEDLIHSERETSAKIVEGLTKKTQEAELQALNHVYHSFYNKLLRVKSDCEKKMGDIARMLRSGRSVEETDISLMNCETVENCMLECDMALRQLQVDLSACKAALQNGKTLGQLGKFTTISVPNFPKLIPLPFSPSAYPEPDMTPTARQCPFGPIGSKPPRDGYKQLFAASSYYGYHAYEASPSSRQRSVPPYTSISPLPWAKDPHYFSKMVYPAVTRDIEHSIYREEPLIRYTTPGLLDEFTRDLPHLFK</sequence>
<protein>
    <submittedName>
        <fullName evidence="2">Uncharacterized protein</fullName>
    </submittedName>
</protein>
<evidence type="ECO:0000256" key="1">
    <source>
        <dbReference type="SAM" id="MobiDB-lite"/>
    </source>
</evidence>
<accession>A0AA39HJR0</accession>
<reference evidence="2" key="1">
    <citation type="submission" date="2023-06" db="EMBL/GenBank/DDBJ databases">
        <title>Genomic analysis of the entomopathogenic nematode Steinernema hermaphroditum.</title>
        <authorList>
            <person name="Schwarz E.M."/>
            <person name="Heppert J.K."/>
            <person name="Baniya A."/>
            <person name="Schwartz H.T."/>
            <person name="Tan C.-H."/>
            <person name="Antoshechkin I."/>
            <person name="Sternberg P.W."/>
            <person name="Goodrich-Blair H."/>
            <person name="Dillman A.R."/>
        </authorList>
    </citation>
    <scope>NUCLEOTIDE SEQUENCE</scope>
    <source>
        <strain evidence="2">PS9179</strain>
        <tissue evidence="2">Whole animal</tissue>
    </source>
</reference>
<dbReference type="AlphaFoldDB" id="A0AA39HJR0"/>
<name>A0AA39HJR0_9BILA</name>
<evidence type="ECO:0000313" key="3">
    <source>
        <dbReference type="Proteomes" id="UP001175271"/>
    </source>
</evidence>
<gene>
    <name evidence="2" type="ORF">QR680_018719</name>
</gene>
<dbReference type="Proteomes" id="UP001175271">
    <property type="component" value="Unassembled WGS sequence"/>
</dbReference>
<organism evidence="2 3">
    <name type="scientific">Steinernema hermaphroditum</name>
    <dbReference type="NCBI Taxonomy" id="289476"/>
    <lineage>
        <taxon>Eukaryota</taxon>
        <taxon>Metazoa</taxon>
        <taxon>Ecdysozoa</taxon>
        <taxon>Nematoda</taxon>
        <taxon>Chromadorea</taxon>
        <taxon>Rhabditida</taxon>
        <taxon>Tylenchina</taxon>
        <taxon>Panagrolaimomorpha</taxon>
        <taxon>Strongyloidoidea</taxon>
        <taxon>Steinernematidae</taxon>
        <taxon>Steinernema</taxon>
    </lineage>
</organism>